<evidence type="ECO:0000313" key="2">
    <source>
        <dbReference type="EMBL" id="KAK1600658.1"/>
    </source>
</evidence>
<keyword evidence="3" id="KW-1185">Reference proteome</keyword>
<dbReference type="RefSeq" id="XP_060421154.1">
    <property type="nucleotide sequence ID" value="XM_060552016.1"/>
</dbReference>
<accession>A0AAD8QG04</accession>
<protein>
    <submittedName>
        <fullName evidence="2">Uncharacterized protein</fullName>
    </submittedName>
</protein>
<proteinExistence type="predicted"/>
<evidence type="ECO:0000256" key="1">
    <source>
        <dbReference type="SAM" id="MobiDB-lite"/>
    </source>
</evidence>
<name>A0AAD8QG04_9PEZI</name>
<feature type="region of interest" description="Disordered" evidence="1">
    <location>
        <begin position="86"/>
        <end position="116"/>
    </location>
</feature>
<dbReference type="GeneID" id="85436256"/>
<evidence type="ECO:0000313" key="3">
    <source>
        <dbReference type="Proteomes" id="UP001230504"/>
    </source>
</evidence>
<dbReference type="Proteomes" id="UP001230504">
    <property type="component" value="Unassembled WGS sequence"/>
</dbReference>
<reference evidence="2" key="1">
    <citation type="submission" date="2021-06" db="EMBL/GenBank/DDBJ databases">
        <title>Comparative genomics, transcriptomics and evolutionary studies reveal genomic signatures of adaptation to plant cell wall in hemibiotrophic fungi.</title>
        <authorList>
            <consortium name="DOE Joint Genome Institute"/>
            <person name="Baroncelli R."/>
            <person name="Diaz J.F."/>
            <person name="Benocci T."/>
            <person name="Peng M."/>
            <person name="Battaglia E."/>
            <person name="Haridas S."/>
            <person name="Andreopoulos W."/>
            <person name="Labutti K."/>
            <person name="Pangilinan J."/>
            <person name="Floch G.L."/>
            <person name="Makela M.R."/>
            <person name="Henrissat B."/>
            <person name="Grigoriev I.V."/>
            <person name="Crouch J.A."/>
            <person name="De Vries R.P."/>
            <person name="Sukno S.A."/>
            <person name="Thon M.R."/>
        </authorList>
    </citation>
    <scope>NUCLEOTIDE SEQUENCE</scope>
    <source>
        <strain evidence="2">CBS 125086</strain>
    </source>
</reference>
<organism evidence="2 3">
    <name type="scientific">Colletotrichum navitas</name>
    <dbReference type="NCBI Taxonomy" id="681940"/>
    <lineage>
        <taxon>Eukaryota</taxon>
        <taxon>Fungi</taxon>
        <taxon>Dikarya</taxon>
        <taxon>Ascomycota</taxon>
        <taxon>Pezizomycotina</taxon>
        <taxon>Sordariomycetes</taxon>
        <taxon>Hypocreomycetidae</taxon>
        <taxon>Glomerellales</taxon>
        <taxon>Glomerellaceae</taxon>
        <taxon>Colletotrichum</taxon>
        <taxon>Colletotrichum graminicola species complex</taxon>
    </lineage>
</organism>
<dbReference type="EMBL" id="JAHLJV010000001">
    <property type="protein sequence ID" value="KAK1600658.1"/>
    <property type="molecule type" value="Genomic_DNA"/>
</dbReference>
<dbReference type="AlphaFoldDB" id="A0AAD8QG04"/>
<sequence>MEARVGCRCVALPLVLVCWQWTRKSSFRRQRADAIIVLDCRLCATNLPGMFRPTHLGLPSHRPLNIRDERRTFWIRRSSSTTYQSKHIRTHPAPSCSSVAHFPRDRHRASLPGQAS</sequence>
<comment type="caution">
    <text evidence="2">The sequence shown here is derived from an EMBL/GenBank/DDBJ whole genome shotgun (WGS) entry which is preliminary data.</text>
</comment>
<gene>
    <name evidence="2" type="ORF">LY79DRAFT_27052</name>
</gene>